<dbReference type="GO" id="GO:0016020">
    <property type="term" value="C:membrane"/>
    <property type="evidence" value="ECO:0007669"/>
    <property type="project" value="TreeGrafter"/>
</dbReference>
<keyword evidence="11" id="KW-1185">Reference proteome</keyword>
<evidence type="ECO:0000256" key="5">
    <source>
        <dbReference type="ARBA" id="ARBA00022989"/>
    </source>
</evidence>
<comment type="subcellular location">
    <subcellularLocation>
        <location evidence="1">Endomembrane system</location>
        <topology evidence="1">Multi-pass membrane protein</topology>
    </subcellularLocation>
</comment>
<gene>
    <name evidence="10" type="ORF">EHS24_000286</name>
</gene>
<evidence type="ECO:0000313" key="11">
    <source>
        <dbReference type="Proteomes" id="UP000279236"/>
    </source>
</evidence>
<feature type="transmembrane region" description="Helical" evidence="8">
    <location>
        <begin position="177"/>
        <end position="196"/>
    </location>
</feature>
<organism evidence="10 11">
    <name type="scientific">Apiotrichum porosum</name>
    <dbReference type="NCBI Taxonomy" id="105984"/>
    <lineage>
        <taxon>Eukaryota</taxon>
        <taxon>Fungi</taxon>
        <taxon>Dikarya</taxon>
        <taxon>Basidiomycota</taxon>
        <taxon>Agaricomycotina</taxon>
        <taxon>Tremellomycetes</taxon>
        <taxon>Trichosporonales</taxon>
        <taxon>Trichosporonaceae</taxon>
        <taxon>Apiotrichum</taxon>
    </lineage>
</organism>
<dbReference type="OrthoDB" id="413079at2759"/>
<feature type="region of interest" description="Disordered" evidence="7">
    <location>
        <begin position="282"/>
        <end position="322"/>
    </location>
</feature>
<dbReference type="InterPro" id="IPR011701">
    <property type="entry name" value="MFS"/>
</dbReference>
<evidence type="ECO:0000256" key="1">
    <source>
        <dbReference type="ARBA" id="ARBA00004127"/>
    </source>
</evidence>
<dbReference type="AlphaFoldDB" id="A0A427Y9D8"/>
<feature type="transmembrane region" description="Helical" evidence="8">
    <location>
        <begin position="208"/>
        <end position="230"/>
    </location>
</feature>
<evidence type="ECO:0000256" key="7">
    <source>
        <dbReference type="SAM" id="MobiDB-lite"/>
    </source>
</evidence>
<evidence type="ECO:0000256" key="2">
    <source>
        <dbReference type="ARBA" id="ARBA00008335"/>
    </source>
</evidence>
<comment type="similarity">
    <text evidence="2">Belongs to the major facilitator superfamily.</text>
</comment>
<dbReference type="PANTHER" id="PTHR23514">
    <property type="entry name" value="BYPASS OF STOP CODON PROTEIN 6"/>
    <property type="match status" value="1"/>
</dbReference>
<feature type="transmembrane region" description="Helical" evidence="8">
    <location>
        <begin position="454"/>
        <end position="477"/>
    </location>
</feature>
<dbReference type="GeneID" id="39584829"/>
<keyword evidence="3" id="KW-0813">Transport</keyword>
<dbReference type="Gene3D" id="1.20.1250.20">
    <property type="entry name" value="MFS general substrate transporter like domains"/>
    <property type="match status" value="1"/>
</dbReference>
<dbReference type="RefSeq" id="XP_028479978.1">
    <property type="nucleotide sequence ID" value="XM_028616121.1"/>
</dbReference>
<feature type="transmembrane region" description="Helical" evidence="8">
    <location>
        <begin position="373"/>
        <end position="392"/>
    </location>
</feature>
<dbReference type="Pfam" id="PF07690">
    <property type="entry name" value="MFS_1"/>
    <property type="match status" value="1"/>
</dbReference>
<feature type="transmembrane region" description="Helical" evidence="8">
    <location>
        <begin position="399"/>
        <end position="419"/>
    </location>
</feature>
<dbReference type="GO" id="GO:0022857">
    <property type="term" value="F:transmembrane transporter activity"/>
    <property type="evidence" value="ECO:0007669"/>
    <property type="project" value="InterPro"/>
</dbReference>
<evidence type="ECO:0000256" key="6">
    <source>
        <dbReference type="ARBA" id="ARBA00023136"/>
    </source>
</evidence>
<dbReference type="Proteomes" id="UP000279236">
    <property type="component" value="Unassembled WGS sequence"/>
</dbReference>
<dbReference type="SUPFAM" id="SSF103473">
    <property type="entry name" value="MFS general substrate transporter"/>
    <property type="match status" value="1"/>
</dbReference>
<dbReference type="InterPro" id="IPR020846">
    <property type="entry name" value="MFS_dom"/>
</dbReference>
<dbReference type="GO" id="GO:0012505">
    <property type="term" value="C:endomembrane system"/>
    <property type="evidence" value="ECO:0007669"/>
    <property type="project" value="UniProtKB-SubCell"/>
</dbReference>
<dbReference type="PANTHER" id="PTHR23514:SF3">
    <property type="entry name" value="BYPASS OF STOP CODON PROTEIN 6"/>
    <property type="match status" value="1"/>
</dbReference>
<evidence type="ECO:0000313" key="10">
    <source>
        <dbReference type="EMBL" id="RSH87770.1"/>
    </source>
</evidence>
<keyword evidence="6 8" id="KW-0472">Membrane</keyword>
<reference evidence="10 11" key="1">
    <citation type="submission" date="2018-11" db="EMBL/GenBank/DDBJ databases">
        <title>Genome sequence of Apiotrichum porosum DSM 27194.</title>
        <authorList>
            <person name="Aliyu H."/>
            <person name="Gorte O."/>
            <person name="Ochsenreither K."/>
        </authorList>
    </citation>
    <scope>NUCLEOTIDE SEQUENCE [LARGE SCALE GENOMIC DNA]</scope>
    <source>
        <strain evidence="10 11">DSM 27194</strain>
    </source>
</reference>
<accession>A0A427Y9D8</accession>
<feature type="transmembrane region" description="Helical" evidence="8">
    <location>
        <begin position="483"/>
        <end position="504"/>
    </location>
</feature>
<feature type="region of interest" description="Disordered" evidence="7">
    <location>
        <begin position="1"/>
        <end position="29"/>
    </location>
</feature>
<proteinExistence type="inferred from homology"/>
<feature type="transmembrane region" description="Helical" evidence="8">
    <location>
        <begin position="85"/>
        <end position="103"/>
    </location>
</feature>
<sequence length="511" mass="55221">MSEKAAITTPVAVSEKTDISKNEPTSESMSPLERLTSRVSAVYAPEGCIEATASAGIAMMVNDEPPRHHYVFARLGNEMPRPGKMHYNAMVGTLFLVMFLAGWNDGSQGPLLPSLQEYYNVDYLIISIIWIFNALGFFLSGVTNVWLTDRFGFGIVAPLGAISQMSGYIFMCWGGPYELFCFAFVLVGFGLGLQDAQVNSLVSRMPHANTLMFLMHAVYGLGATMSPLVSTQFVKHVQKEVYYYYAVSLGLGALTAIMLISVFRFRTDDQILGPREPEVIEGENAVELTPEATHDTDASQVEAQSPPPSPRNAKGASGSGSKMKRLLRSPTMYFLSVYILIYVGVEVTIGGWATSFLIDERGGNDSSGYVSSGYFGGLTLGRVILIPVTSMLGQWNAVWVYTAVAIALEVVVWTVRSFIGDAVAYAFVGVALGPMYPIVMMVIVAIIPQELQGGAIGLVASLGQVGSAMLPFITGAISQHTGVWVLQPLMVALLGFSLLVWALVPRKPVKA</sequence>
<feature type="transmembrane region" description="Helical" evidence="8">
    <location>
        <begin position="151"/>
        <end position="171"/>
    </location>
</feature>
<feature type="transmembrane region" description="Helical" evidence="8">
    <location>
        <begin position="425"/>
        <end position="447"/>
    </location>
</feature>
<dbReference type="InterPro" id="IPR036259">
    <property type="entry name" value="MFS_trans_sf"/>
</dbReference>
<evidence type="ECO:0000256" key="4">
    <source>
        <dbReference type="ARBA" id="ARBA00022692"/>
    </source>
</evidence>
<feature type="transmembrane region" description="Helical" evidence="8">
    <location>
        <begin position="332"/>
        <end position="353"/>
    </location>
</feature>
<dbReference type="FunFam" id="1.20.1250.20:FF:000286">
    <property type="entry name" value="MFS efflux transporter"/>
    <property type="match status" value="1"/>
</dbReference>
<evidence type="ECO:0000256" key="3">
    <source>
        <dbReference type="ARBA" id="ARBA00022448"/>
    </source>
</evidence>
<name>A0A427Y9D8_9TREE</name>
<comment type="caution">
    <text evidence="10">The sequence shown here is derived from an EMBL/GenBank/DDBJ whole genome shotgun (WGS) entry which is preliminary data.</text>
</comment>
<feature type="domain" description="Major facilitator superfamily (MFS) profile" evidence="9">
    <location>
        <begin position="332"/>
        <end position="511"/>
    </location>
</feature>
<keyword evidence="4 8" id="KW-0812">Transmembrane</keyword>
<evidence type="ECO:0000259" key="9">
    <source>
        <dbReference type="PROSITE" id="PS50850"/>
    </source>
</evidence>
<feature type="transmembrane region" description="Helical" evidence="8">
    <location>
        <begin position="242"/>
        <end position="265"/>
    </location>
</feature>
<keyword evidence="5 8" id="KW-1133">Transmembrane helix</keyword>
<feature type="transmembrane region" description="Helical" evidence="8">
    <location>
        <begin position="123"/>
        <end position="139"/>
    </location>
</feature>
<dbReference type="InterPro" id="IPR051788">
    <property type="entry name" value="MFS_Transporter"/>
</dbReference>
<dbReference type="PROSITE" id="PS50850">
    <property type="entry name" value="MFS"/>
    <property type="match status" value="1"/>
</dbReference>
<dbReference type="EMBL" id="RSCE01000001">
    <property type="protein sequence ID" value="RSH87770.1"/>
    <property type="molecule type" value="Genomic_DNA"/>
</dbReference>
<protein>
    <recommendedName>
        <fullName evidence="9">Major facilitator superfamily (MFS) profile domain-containing protein</fullName>
    </recommendedName>
</protein>
<evidence type="ECO:0000256" key="8">
    <source>
        <dbReference type="SAM" id="Phobius"/>
    </source>
</evidence>